<feature type="region of interest" description="Disordered" evidence="1">
    <location>
        <begin position="1"/>
        <end position="32"/>
    </location>
</feature>
<feature type="compositionally biased region" description="Polar residues" evidence="1">
    <location>
        <begin position="1"/>
        <end position="20"/>
    </location>
</feature>
<reference evidence="2" key="1">
    <citation type="submission" date="2020-05" db="EMBL/GenBank/DDBJ databases">
        <title>Phylogenomic resolution of chytrid fungi.</title>
        <authorList>
            <person name="Stajich J.E."/>
            <person name="Amses K."/>
            <person name="Simmons R."/>
            <person name="Seto K."/>
            <person name="Myers J."/>
            <person name="Bonds A."/>
            <person name="Quandt C.A."/>
            <person name="Barry K."/>
            <person name="Liu P."/>
            <person name="Grigoriev I."/>
            <person name="Longcore J.E."/>
            <person name="James T.Y."/>
        </authorList>
    </citation>
    <scope>NUCLEOTIDE SEQUENCE</scope>
    <source>
        <strain evidence="2">JEL0476</strain>
    </source>
</reference>
<dbReference type="Proteomes" id="UP001211065">
    <property type="component" value="Unassembled WGS sequence"/>
</dbReference>
<keyword evidence="3" id="KW-1185">Reference proteome</keyword>
<gene>
    <name evidence="2" type="ORF">HK099_007424</name>
</gene>
<sequence>MNPFSTTTTKRFQDFTLLTPSRSEEEDANREEEDYLKYGLDRYFSPAPTDSNCEFKLNDNYFNNNLNFKSCKEFSSNLEEVPLEENDLELEEEIYFKENKTPQDYKKCKEHIKPKVREAFAELNIVDFEEHKKNIGKYYVDEYEVFLVKSVRSRLPTVNTTPSLKKSVRSRKIFNPKIKIATKKLA</sequence>
<proteinExistence type="predicted"/>
<evidence type="ECO:0000313" key="2">
    <source>
        <dbReference type="EMBL" id="KAJ3213357.1"/>
    </source>
</evidence>
<accession>A0AAD5XWE1</accession>
<name>A0AAD5XWE1_9FUNG</name>
<organism evidence="2 3">
    <name type="scientific">Clydaea vesicula</name>
    <dbReference type="NCBI Taxonomy" id="447962"/>
    <lineage>
        <taxon>Eukaryota</taxon>
        <taxon>Fungi</taxon>
        <taxon>Fungi incertae sedis</taxon>
        <taxon>Chytridiomycota</taxon>
        <taxon>Chytridiomycota incertae sedis</taxon>
        <taxon>Chytridiomycetes</taxon>
        <taxon>Lobulomycetales</taxon>
        <taxon>Lobulomycetaceae</taxon>
        <taxon>Clydaea</taxon>
    </lineage>
</organism>
<dbReference type="AlphaFoldDB" id="A0AAD5XWE1"/>
<protein>
    <submittedName>
        <fullName evidence="2">Uncharacterized protein</fullName>
    </submittedName>
</protein>
<evidence type="ECO:0000313" key="3">
    <source>
        <dbReference type="Proteomes" id="UP001211065"/>
    </source>
</evidence>
<comment type="caution">
    <text evidence="2">The sequence shown here is derived from an EMBL/GenBank/DDBJ whole genome shotgun (WGS) entry which is preliminary data.</text>
</comment>
<dbReference type="EMBL" id="JADGJW010000719">
    <property type="protein sequence ID" value="KAJ3213357.1"/>
    <property type="molecule type" value="Genomic_DNA"/>
</dbReference>
<evidence type="ECO:0000256" key="1">
    <source>
        <dbReference type="SAM" id="MobiDB-lite"/>
    </source>
</evidence>